<dbReference type="GO" id="GO:0005549">
    <property type="term" value="F:odorant binding"/>
    <property type="evidence" value="ECO:0007669"/>
    <property type="project" value="InterPro"/>
</dbReference>
<dbReference type="EnsemblMetazoa" id="CPIJ009073-RA">
    <property type="protein sequence ID" value="CPIJ009073-PA"/>
    <property type="gene ID" value="CPIJ009073"/>
</dbReference>
<keyword evidence="2" id="KW-1003">Cell membrane</keyword>
<keyword evidence="4 10" id="KW-0812">Transmembrane</keyword>
<evidence type="ECO:0000256" key="7">
    <source>
        <dbReference type="ARBA" id="ARBA00023136"/>
    </source>
</evidence>
<comment type="subcellular location">
    <subcellularLocation>
        <location evidence="1 10">Cell membrane</location>
        <topology evidence="1 10">Multi-pass membrane protein</topology>
    </subcellularLocation>
</comment>
<evidence type="ECO:0000256" key="1">
    <source>
        <dbReference type="ARBA" id="ARBA00004651"/>
    </source>
</evidence>
<dbReference type="GO" id="GO:0005886">
    <property type="term" value="C:plasma membrane"/>
    <property type="evidence" value="ECO:0007669"/>
    <property type="project" value="UniProtKB-SubCell"/>
</dbReference>
<feature type="transmembrane region" description="Helical" evidence="10">
    <location>
        <begin position="316"/>
        <end position="339"/>
    </location>
</feature>
<dbReference type="VEuPathDB" id="VectorBase:CQUJHB005145"/>
<organism evidence="11 12">
    <name type="scientific">Culex quinquefasciatus</name>
    <name type="common">Southern house mosquito</name>
    <name type="synonym">Culex pungens</name>
    <dbReference type="NCBI Taxonomy" id="7176"/>
    <lineage>
        <taxon>Eukaryota</taxon>
        <taxon>Metazoa</taxon>
        <taxon>Ecdysozoa</taxon>
        <taxon>Arthropoda</taxon>
        <taxon>Hexapoda</taxon>
        <taxon>Insecta</taxon>
        <taxon>Pterygota</taxon>
        <taxon>Neoptera</taxon>
        <taxon>Endopterygota</taxon>
        <taxon>Diptera</taxon>
        <taxon>Nematocera</taxon>
        <taxon>Culicoidea</taxon>
        <taxon>Culicidae</taxon>
        <taxon>Culicinae</taxon>
        <taxon>Culicini</taxon>
        <taxon>Culex</taxon>
        <taxon>Culex</taxon>
    </lineage>
</organism>
<name>A0A1S4JP43_CULQU</name>
<dbReference type="InterPro" id="IPR004117">
    <property type="entry name" value="7tm6_olfct_rcpt"/>
</dbReference>
<evidence type="ECO:0000256" key="4">
    <source>
        <dbReference type="ARBA" id="ARBA00022692"/>
    </source>
</evidence>
<evidence type="ECO:0000256" key="3">
    <source>
        <dbReference type="ARBA" id="ARBA00022606"/>
    </source>
</evidence>
<accession>A0A1S4JP43</accession>
<protein>
    <recommendedName>
        <fullName evidence="10">Odorant receptor</fullName>
    </recommendedName>
</protein>
<feature type="transmembrane region" description="Helical" evidence="10">
    <location>
        <begin position="142"/>
        <end position="160"/>
    </location>
</feature>
<dbReference type="Proteomes" id="UP000002320">
    <property type="component" value="Unassembled WGS sequence"/>
</dbReference>
<evidence type="ECO:0000313" key="12">
    <source>
        <dbReference type="Proteomes" id="UP000002320"/>
    </source>
</evidence>
<sequence>MLMTIRKVMKLIRNAWRDFASKDCFQLLDILWILGGGSLNLPSQGWKRGVFFLWHGLTAFHFGISLFNVVGKVTTGDSFSMTMWYLSFTAATSVCLIKMLFMWHHDQAIQQVIAYLDSKCNLSGDVQHDRSVREKYFTRARITIRIIFGLMAVYQVLFSIPHPQQDKLYHFPLLAYIGTPWLRQLVQFLYISTIPVIWFSKYFWCTGMIVVILMNFQAELKILIHKFRAVLERMESSMSTEPFEPENDPDRIQAETVLWNQLSADVGLAIEQHVEFIGFFQSVQPILGVSFLLYYYFALATYASVLFLILNEPISFVTIFQATSVLGSVLECYLICLLVDNFQEMNEEIQTIARDICIGMPHSDEHHSSYDGMRATMMIIILSNDSLISCAGVFDISVETFAGLIDTSYSYLTFLLSFR</sequence>
<evidence type="ECO:0000256" key="9">
    <source>
        <dbReference type="ARBA" id="ARBA00023224"/>
    </source>
</evidence>
<feature type="transmembrane region" description="Helical" evidence="10">
    <location>
        <begin position="50"/>
        <end position="70"/>
    </location>
</feature>
<dbReference type="AlphaFoldDB" id="A0A1S4JP43"/>
<feature type="transmembrane region" description="Helical" evidence="10">
    <location>
        <begin position="82"/>
        <end position="101"/>
    </location>
</feature>
<feature type="transmembrane region" description="Helical" evidence="10">
    <location>
        <begin position="188"/>
        <end position="216"/>
    </location>
</feature>
<comment type="caution">
    <text evidence="10">Lacks conserved residue(s) required for the propagation of feature annotation.</text>
</comment>
<keyword evidence="6 10" id="KW-1133">Transmembrane helix</keyword>
<evidence type="ECO:0000256" key="2">
    <source>
        <dbReference type="ARBA" id="ARBA00022475"/>
    </source>
</evidence>
<dbReference type="PANTHER" id="PTHR21137">
    <property type="entry name" value="ODORANT RECEPTOR"/>
    <property type="match status" value="1"/>
</dbReference>
<feature type="transmembrane region" description="Helical" evidence="10">
    <location>
        <begin position="286"/>
        <end position="310"/>
    </location>
</feature>
<reference evidence="11" key="1">
    <citation type="submission" date="2020-05" db="UniProtKB">
        <authorList>
            <consortium name="EnsemblMetazoa"/>
        </authorList>
    </citation>
    <scope>IDENTIFICATION</scope>
    <source>
        <strain evidence="11">JHB</strain>
    </source>
</reference>
<keyword evidence="9 10" id="KW-0807">Transducer</keyword>
<evidence type="ECO:0000256" key="10">
    <source>
        <dbReference type="RuleBase" id="RU351113"/>
    </source>
</evidence>
<dbReference type="GO" id="GO:0007165">
    <property type="term" value="P:signal transduction"/>
    <property type="evidence" value="ECO:0007669"/>
    <property type="project" value="UniProtKB-KW"/>
</dbReference>
<dbReference type="GO" id="GO:0004984">
    <property type="term" value="F:olfactory receptor activity"/>
    <property type="evidence" value="ECO:0007669"/>
    <property type="project" value="InterPro"/>
</dbReference>
<keyword evidence="3 10" id="KW-0716">Sensory transduction</keyword>
<dbReference type="OrthoDB" id="7726730at2759"/>
<evidence type="ECO:0000256" key="8">
    <source>
        <dbReference type="ARBA" id="ARBA00023170"/>
    </source>
</evidence>
<dbReference type="PANTHER" id="PTHR21137:SF35">
    <property type="entry name" value="ODORANT RECEPTOR 19A-RELATED"/>
    <property type="match status" value="1"/>
</dbReference>
<evidence type="ECO:0000256" key="6">
    <source>
        <dbReference type="ARBA" id="ARBA00022989"/>
    </source>
</evidence>
<evidence type="ECO:0000313" key="11">
    <source>
        <dbReference type="EnsemblMetazoa" id="CPIJ009073-PA"/>
    </source>
</evidence>
<proteinExistence type="inferred from homology"/>
<dbReference type="Pfam" id="PF02949">
    <property type="entry name" value="7tm_6"/>
    <property type="match status" value="1"/>
</dbReference>
<keyword evidence="8 10" id="KW-0675">Receptor</keyword>
<evidence type="ECO:0000256" key="5">
    <source>
        <dbReference type="ARBA" id="ARBA00022725"/>
    </source>
</evidence>
<dbReference type="InParanoid" id="A0A1S4JP43"/>
<keyword evidence="12" id="KW-1185">Reference proteome</keyword>
<keyword evidence="7 10" id="KW-0472">Membrane</keyword>
<dbReference type="VEuPathDB" id="VectorBase:CPIJ009073"/>
<comment type="similarity">
    <text evidence="10">Belongs to the insect chemoreceptor superfamily. Heteromeric odorant receptor channel (TC 1.A.69) family.</text>
</comment>
<keyword evidence="5 10" id="KW-0552">Olfaction</keyword>